<dbReference type="Gramene" id="OMO75958">
    <property type="protein sequence ID" value="OMO75958"/>
    <property type="gene ID" value="CCACVL1_15965"/>
</dbReference>
<dbReference type="Proteomes" id="UP000188268">
    <property type="component" value="Unassembled WGS sequence"/>
</dbReference>
<accession>A0A1R3I033</accession>
<keyword evidence="2" id="KW-1185">Reference proteome</keyword>
<dbReference type="AlphaFoldDB" id="A0A1R3I033"/>
<gene>
    <name evidence="1" type="ORF">CCACVL1_15965</name>
</gene>
<proteinExistence type="predicted"/>
<protein>
    <submittedName>
        <fullName evidence="1">Uncharacterized protein</fullName>
    </submittedName>
</protein>
<evidence type="ECO:0000313" key="1">
    <source>
        <dbReference type="EMBL" id="OMO75958.1"/>
    </source>
</evidence>
<comment type="caution">
    <text evidence="1">The sequence shown here is derived from an EMBL/GenBank/DDBJ whole genome shotgun (WGS) entry which is preliminary data.</text>
</comment>
<organism evidence="1 2">
    <name type="scientific">Corchorus capsularis</name>
    <name type="common">Jute</name>
    <dbReference type="NCBI Taxonomy" id="210143"/>
    <lineage>
        <taxon>Eukaryota</taxon>
        <taxon>Viridiplantae</taxon>
        <taxon>Streptophyta</taxon>
        <taxon>Embryophyta</taxon>
        <taxon>Tracheophyta</taxon>
        <taxon>Spermatophyta</taxon>
        <taxon>Magnoliopsida</taxon>
        <taxon>eudicotyledons</taxon>
        <taxon>Gunneridae</taxon>
        <taxon>Pentapetalae</taxon>
        <taxon>rosids</taxon>
        <taxon>malvids</taxon>
        <taxon>Malvales</taxon>
        <taxon>Malvaceae</taxon>
        <taxon>Grewioideae</taxon>
        <taxon>Apeibeae</taxon>
        <taxon>Corchorus</taxon>
    </lineage>
</organism>
<evidence type="ECO:0000313" key="2">
    <source>
        <dbReference type="Proteomes" id="UP000188268"/>
    </source>
</evidence>
<reference evidence="1 2" key="1">
    <citation type="submission" date="2013-09" db="EMBL/GenBank/DDBJ databases">
        <title>Corchorus capsularis genome sequencing.</title>
        <authorList>
            <person name="Alam M."/>
            <person name="Haque M.S."/>
            <person name="Islam M.S."/>
            <person name="Emdad E.M."/>
            <person name="Islam M.M."/>
            <person name="Ahmed B."/>
            <person name="Halim A."/>
            <person name="Hossen Q.M.M."/>
            <person name="Hossain M.Z."/>
            <person name="Ahmed R."/>
            <person name="Khan M.M."/>
            <person name="Islam R."/>
            <person name="Rashid M.M."/>
            <person name="Khan S.A."/>
            <person name="Rahman M.S."/>
            <person name="Alam M."/>
        </authorList>
    </citation>
    <scope>NUCLEOTIDE SEQUENCE [LARGE SCALE GENOMIC DNA]</scope>
    <source>
        <strain evidence="2">cv. CVL-1</strain>
        <tissue evidence="1">Whole seedling</tissue>
    </source>
</reference>
<dbReference type="EMBL" id="AWWV01010923">
    <property type="protein sequence ID" value="OMO75958.1"/>
    <property type="molecule type" value="Genomic_DNA"/>
</dbReference>
<name>A0A1R3I033_COCAP</name>
<sequence>MEIRKVVVITITLRSLGFTSRRLELERTTHREWRLVSSVE</sequence>